<evidence type="ECO:0000313" key="1">
    <source>
        <dbReference type="EMBL" id="MDQ1149267.1"/>
    </source>
</evidence>
<sequence>MKLSKYIITTSIEDAKETVTSKMTIIYSCLSNQTIVVRDEVFQKITNEDFYNLDERLITELQNSRILIQNGNDEFVELYDYDKVTNDNISLFVNLIESCRSGCNSCSKNNTISRPKNDFVNSINSYIEIELIKKNLKTFFLTWKIDDPTEFIETMISISESNLRITDMNDIYYASSLICEGEFLTEKVFAMLFNLCMIKKYHITLKCSNYESTEITIKNILSILDNFPFRPQDGIIFELTIKSDKINDVFNIIDKFSHAETQNRITFKFDFLKNNDTSKDELAENEIECLFYAIEKGFIQSILPTRVNLPCAATDQNSLSVDKNGNLFSCNALPLSTPNIIENNLIGNVSDDVRIHVHSTKFRNWMLELRENKPICYSCNLLPLCGGGCLLKREEGKSLGCPTFKYNIEDRLLVSYLNQKSSLNECIVSYY</sequence>
<evidence type="ECO:0000313" key="2">
    <source>
        <dbReference type="Proteomes" id="UP001244640"/>
    </source>
</evidence>
<reference evidence="1 2" key="1">
    <citation type="submission" date="2023-07" db="EMBL/GenBank/DDBJ databases">
        <title>Functional and genomic diversity of the sorghum phyllosphere microbiome.</title>
        <authorList>
            <person name="Shade A."/>
        </authorList>
    </citation>
    <scope>NUCLEOTIDE SEQUENCE [LARGE SCALE GENOMIC DNA]</scope>
    <source>
        <strain evidence="1 2">SORGH_AS_0892</strain>
    </source>
</reference>
<evidence type="ECO:0008006" key="3">
    <source>
        <dbReference type="Google" id="ProtNLM"/>
    </source>
</evidence>
<dbReference type="RefSeq" id="WP_307185132.1">
    <property type="nucleotide sequence ID" value="NZ_JAUTBA010000001.1"/>
</dbReference>
<dbReference type="Gene3D" id="3.20.20.70">
    <property type="entry name" value="Aldolase class I"/>
    <property type="match status" value="1"/>
</dbReference>
<dbReference type="EMBL" id="JAUTBA010000001">
    <property type="protein sequence ID" value="MDQ1149267.1"/>
    <property type="molecule type" value="Genomic_DNA"/>
</dbReference>
<name>A0ABU0U2S7_9SPHI</name>
<protein>
    <recommendedName>
        <fullName evidence="3">Radical SAM additional 4Fe4S-binding SPASM domain-containing protein</fullName>
    </recommendedName>
</protein>
<comment type="caution">
    <text evidence="1">The sequence shown here is derived from an EMBL/GenBank/DDBJ whole genome shotgun (WGS) entry which is preliminary data.</text>
</comment>
<gene>
    <name evidence="1" type="ORF">QE382_001251</name>
</gene>
<dbReference type="InterPro" id="IPR058240">
    <property type="entry name" value="rSAM_sf"/>
</dbReference>
<keyword evidence="2" id="KW-1185">Reference proteome</keyword>
<dbReference type="Proteomes" id="UP001244640">
    <property type="component" value="Unassembled WGS sequence"/>
</dbReference>
<dbReference type="NCBIfam" id="TIGR04085">
    <property type="entry name" value="rSAM_more_4Fe4S"/>
    <property type="match status" value="1"/>
</dbReference>
<dbReference type="InterPro" id="IPR023885">
    <property type="entry name" value="4Fe4S-binding_SPASM_dom"/>
</dbReference>
<accession>A0ABU0U2S7</accession>
<organism evidence="1 2">
    <name type="scientific">Sphingobacterium zeae</name>
    <dbReference type="NCBI Taxonomy" id="1776859"/>
    <lineage>
        <taxon>Bacteria</taxon>
        <taxon>Pseudomonadati</taxon>
        <taxon>Bacteroidota</taxon>
        <taxon>Sphingobacteriia</taxon>
        <taxon>Sphingobacteriales</taxon>
        <taxon>Sphingobacteriaceae</taxon>
        <taxon>Sphingobacterium</taxon>
    </lineage>
</organism>
<dbReference type="InterPro" id="IPR013785">
    <property type="entry name" value="Aldolase_TIM"/>
</dbReference>
<dbReference type="SUPFAM" id="SSF102114">
    <property type="entry name" value="Radical SAM enzymes"/>
    <property type="match status" value="1"/>
</dbReference>
<proteinExistence type="predicted"/>